<keyword evidence="2" id="KW-1185">Reference proteome</keyword>
<dbReference type="GO" id="GO:0006897">
    <property type="term" value="P:endocytosis"/>
    <property type="evidence" value="ECO:0007669"/>
    <property type="project" value="TreeGrafter"/>
</dbReference>
<sequence>PARPLDVSFELSARVFSLATQLIKTSSNKDMVVASIQIQVSWILVGSLMCLGPNFVKLHLPQLLLLWQTALPKPNSKDLVTNRTETEWSFMFHVRECALGAMLSCILHNSKIISPDVAKRLSALLSNTLVFVSSAPSNFSSTNTPNGSTTSVTSHLPSASLKLSDHEMLLKRRLLQCFVAIRPVSSYENLSTQLLKLSLSYFADPEKYLGSSIIAAIAAVSGSFTSVWTVGDESAFGVTSRLQGMNVDIANVAHSDQSKSAGRVTTKDWLNRDLVESRLEDQLEQAIIGAPEYDSLMIYTTYWELSLSCIPKPVPVVSALVDYSIELFA</sequence>
<proteinExistence type="predicted"/>
<dbReference type="Proteomes" id="UP000789342">
    <property type="component" value="Unassembled WGS sequence"/>
</dbReference>
<dbReference type="GO" id="GO:0005794">
    <property type="term" value="C:Golgi apparatus"/>
    <property type="evidence" value="ECO:0007669"/>
    <property type="project" value="TreeGrafter"/>
</dbReference>
<evidence type="ECO:0000313" key="2">
    <source>
        <dbReference type="Proteomes" id="UP000789342"/>
    </source>
</evidence>
<dbReference type="GO" id="GO:0008104">
    <property type="term" value="P:intracellular protein localization"/>
    <property type="evidence" value="ECO:0007669"/>
    <property type="project" value="TreeGrafter"/>
</dbReference>
<gene>
    <name evidence="1" type="ORF">AMORRO_LOCUS16426</name>
</gene>
<dbReference type="PANTHER" id="PTHR21663:SF0">
    <property type="entry name" value="HEAT REPEAT-CONTAINING PROTEIN 5B"/>
    <property type="match status" value="1"/>
</dbReference>
<dbReference type="OrthoDB" id="192608at2759"/>
<name>A0A9N9NYH2_9GLOM</name>
<accession>A0A9N9NYH2</accession>
<evidence type="ECO:0000313" key="1">
    <source>
        <dbReference type="EMBL" id="CAG8768246.1"/>
    </source>
</evidence>
<dbReference type="InterPro" id="IPR040108">
    <property type="entry name" value="Laa1/Sip1/HEATR5"/>
</dbReference>
<feature type="non-terminal residue" evidence="1">
    <location>
        <position position="329"/>
    </location>
</feature>
<dbReference type="GO" id="GO:0016020">
    <property type="term" value="C:membrane"/>
    <property type="evidence" value="ECO:0007669"/>
    <property type="project" value="TreeGrafter"/>
</dbReference>
<dbReference type="GO" id="GO:0030139">
    <property type="term" value="C:endocytic vesicle"/>
    <property type="evidence" value="ECO:0007669"/>
    <property type="project" value="TreeGrafter"/>
</dbReference>
<dbReference type="GO" id="GO:0005829">
    <property type="term" value="C:cytosol"/>
    <property type="evidence" value="ECO:0007669"/>
    <property type="project" value="GOC"/>
</dbReference>
<comment type="caution">
    <text evidence="1">The sequence shown here is derived from an EMBL/GenBank/DDBJ whole genome shotgun (WGS) entry which is preliminary data.</text>
</comment>
<dbReference type="PANTHER" id="PTHR21663">
    <property type="entry name" value="HYPOTHETICAL HEAT DOMAIN-CONTAINING"/>
    <property type="match status" value="1"/>
</dbReference>
<reference evidence="1" key="1">
    <citation type="submission" date="2021-06" db="EMBL/GenBank/DDBJ databases">
        <authorList>
            <person name="Kallberg Y."/>
            <person name="Tangrot J."/>
            <person name="Rosling A."/>
        </authorList>
    </citation>
    <scope>NUCLEOTIDE SEQUENCE</scope>
    <source>
        <strain evidence="1">CL551</strain>
    </source>
</reference>
<feature type="non-terminal residue" evidence="1">
    <location>
        <position position="1"/>
    </location>
</feature>
<protein>
    <submittedName>
        <fullName evidence="1">9860_t:CDS:1</fullName>
    </submittedName>
</protein>
<dbReference type="GO" id="GO:0042147">
    <property type="term" value="P:retrograde transport, endosome to Golgi"/>
    <property type="evidence" value="ECO:0007669"/>
    <property type="project" value="TreeGrafter"/>
</dbReference>
<organism evidence="1 2">
    <name type="scientific">Acaulospora morrowiae</name>
    <dbReference type="NCBI Taxonomy" id="94023"/>
    <lineage>
        <taxon>Eukaryota</taxon>
        <taxon>Fungi</taxon>
        <taxon>Fungi incertae sedis</taxon>
        <taxon>Mucoromycota</taxon>
        <taxon>Glomeromycotina</taxon>
        <taxon>Glomeromycetes</taxon>
        <taxon>Diversisporales</taxon>
        <taxon>Acaulosporaceae</taxon>
        <taxon>Acaulospora</taxon>
    </lineage>
</organism>
<dbReference type="EMBL" id="CAJVPV010044912">
    <property type="protein sequence ID" value="CAG8768246.1"/>
    <property type="molecule type" value="Genomic_DNA"/>
</dbReference>
<dbReference type="AlphaFoldDB" id="A0A9N9NYH2"/>